<evidence type="ECO:0000313" key="5">
    <source>
        <dbReference type="EMBL" id="QCT42527.1"/>
    </source>
</evidence>
<proteinExistence type="predicted"/>
<dbReference type="SMART" id="SM00079">
    <property type="entry name" value="PBPe"/>
    <property type="match status" value="1"/>
</dbReference>
<dbReference type="PANTHER" id="PTHR35936">
    <property type="entry name" value="MEMBRANE-BOUND LYTIC MUREIN TRANSGLYCOSYLASE F"/>
    <property type="match status" value="1"/>
</dbReference>
<dbReference type="OrthoDB" id="9774451at2"/>
<feature type="transmembrane region" description="Helical" evidence="2">
    <location>
        <begin position="15"/>
        <end position="34"/>
    </location>
</feature>
<protein>
    <submittedName>
        <fullName evidence="5">Basic amino acid ABC transporter substrate-binding protein</fullName>
    </submittedName>
</protein>
<evidence type="ECO:0000256" key="1">
    <source>
        <dbReference type="ARBA" id="ARBA00022729"/>
    </source>
</evidence>
<dbReference type="Pfam" id="PF00497">
    <property type="entry name" value="SBP_bac_3"/>
    <property type="match status" value="1"/>
</dbReference>
<organism evidence="5 6">
    <name type="scientific">Candidatus Nanosynbacter featherlites</name>
    <dbReference type="NCBI Taxonomy" id="2572088"/>
    <lineage>
        <taxon>Bacteria</taxon>
        <taxon>Candidatus Saccharimonadota</taxon>
        <taxon>Candidatus Saccharimonadia</taxon>
        <taxon>Candidatus Nanosynbacterales</taxon>
        <taxon>Candidatus Nanosynbacteraceae</taxon>
        <taxon>Candidatus Nanosynbacter</taxon>
    </lineage>
</organism>
<accession>A0A4P9A3V8</accession>
<evidence type="ECO:0000259" key="3">
    <source>
        <dbReference type="SMART" id="SM00062"/>
    </source>
</evidence>
<dbReference type="GO" id="GO:0016020">
    <property type="term" value="C:membrane"/>
    <property type="evidence" value="ECO:0007669"/>
    <property type="project" value="InterPro"/>
</dbReference>
<keyword evidence="2" id="KW-0812">Transmembrane</keyword>
<dbReference type="AlphaFoldDB" id="A0A4P9A3V8"/>
<feature type="domain" description="Ionotropic glutamate receptor C-terminal" evidence="4">
    <location>
        <begin position="46"/>
        <end position="261"/>
    </location>
</feature>
<evidence type="ECO:0000313" key="6">
    <source>
        <dbReference type="Proteomes" id="UP000310639"/>
    </source>
</evidence>
<dbReference type="RefSeq" id="WP_138079576.1">
    <property type="nucleotide sequence ID" value="NZ_CP040004.1"/>
</dbReference>
<keyword evidence="1" id="KW-0732">Signal</keyword>
<name>A0A4P9A3V8_9BACT</name>
<reference evidence="5 6" key="1">
    <citation type="submission" date="2019-04" db="EMBL/GenBank/DDBJ databases">
        <title>Saccharibacteria TM7 genomes.</title>
        <authorList>
            <person name="Bor B."/>
            <person name="He X."/>
            <person name="Chen T."/>
            <person name="Dewhirst F.E."/>
        </authorList>
    </citation>
    <scope>NUCLEOTIDE SEQUENCE [LARGE SCALE GENOMIC DNA]</scope>
    <source>
        <strain evidence="5 6">BB001</strain>
    </source>
</reference>
<dbReference type="SMART" id="SM00062">
    <property type="entry name" value="PBPb"/>
    <property type="match status" value="1"/>
</dbReference>
<gene>
    <name evidence="5" type="ORF">FBF37_03660</name>
</gene>
<dbReference type="Gene3D" id="3.40.190.10">
    <property type="entry name" value="Periplasmic binding protein-like II"/>
    <property type="match status" value="2"/>
</dbReference>
<dbReference type="Proteomes" id="UP000310639">
    <property type="component" value="Chromosome"/>
</dbReference>
<dbReference type="InterPro" id="IPR001638">
    <property type="entry name" value="Solute-binding_3/MltF_N"/>
</dbReference>
<dbReference type="EMBL" id="CP040004">
    <property type="protein sequence ID" value="QCT42527.1"/>
    <property type="molecule type" value="Genomic_DNA"/>
</dbReference>
<dbReference type="GO" id="GO:0015276">
    <property type="term" value="F:ligand-gated monoatomic ion channel activity"/>
    <property type="evidence" value="ECO:0007669"/>
    <property type="project" value="InterPro"/>
</dbReference>
<keyword evidence="2" id="KW-0472">Membrane</keyword>
<dbReference type="KEGG" id="nft:FBF37_03660"/>
<feature type="domain" description="Solute-binding protein family 3/N-terminal" evidence="3">
    <location>
        <begin position="46"/>
        <end position="262"/>
    </location>
</feature>
<evidence type="ECO:0000256" key="2">
    <source>
        <dbReference type="SAM" id="Phobius"/>
    </source>
</evidence>
<sequence length="274" mass="29893">MNGTKTRRQGFGVSWWIGLGLFVALIGFMAFDILQREGGFGKSDDVLVMGTNAGFKPFEYKQGNEIVGFDVDLAKEIARSMNKELRIDDMSFDGLLPALESGQIDMAVAGMSVTPERAKNALFSEPYYSASQRIIVKKGSPIRNRHQLTGKKIGVQLGTTGDTLAGKIAGAKVSQFPTAPSVLTELNAGGVEAVILDDAPAAQYTAGFPDLEILPGELSSEHYAIAIKNNNHDLLEKINRVLAEMKKDGRYDNLIRKHFGPRALESMKKKELES</sequence>
<dbReference type="PANTHER" id="PTHR35936:SF17">
    <property type="entry name" value="ARGININE-BINDING EXTRACELLULAR PROTEIN ARTP"/>
    <property type="match status" value="1"/>
</dbReference>
<keyword evidence="6" id="KW-1185">Reference proteome</keyword>
<keyword evidence="2" id="KW-1133">Transmembrane helix</keyword>
<dbReference type="InterPro" id="IPR001320">
    <property type="entry name" value="Iontro_rcpt_C"/>
</dbReference>
<dbReference type="SUPFAM" id="SSF53850">
    <property type="entry name" value="Periplasmic binding protein-like II"/>
    <property type="match status" value="1"/>
</dbReference>
<evidence type="ECO:0000259" key="4">
    <source>
        <dbReference type="SMART" id="SM00079"/>
    </source>
</evidence>
<dbReference type="CDD" id="cd13624">
    <property type="entry name" value="PBP2_Arg_Lys_His"/>
    <property type="match status" value="1"/>
</dbReference>